<comment type="caution">
    <text evidence="1">The sequence shown here is derived from an EMBL/GenBank/DDBJ whole genome shotgun (WGS) entry which is preliminary data.</text>
</comment>
<sequence length="61" mass="7379">MFLIFYYNKNQDIAVFVKTDNFSTKTDKLNTQNIYWSINRSLIGHWNIKSFGGYKTMHFYD</sequence>
<reference evidence="1 2" key="1">
    <citation type="submission" date="2019-07" db="EMBL/GenBank/DDBJ databases">
        <title>Genome sequencing of Bacteroides dorei iSURF_12.</title>
        <authorList>
            <person name="Sevigny J.L."/>
            <person name="Ruoff K.L."/>
            <person name="Price C.E."/>
            <person name="Valls R.A."/>
            <person name="O'Toole G.A."/>
        </authorList>
    </citation>
    <scope>NUCLEOTIDE SEQUENCE [LARGE SCALE GENOMIC DNA]</scope>
    <source>
        <strain evidence="1 2">ANK132K_1B</strain>
    </source>
</reference>
<organism evidence="1 2">
    <name type="scientific">Phocaeicola dorei</name>
    <dbReference type="NCBI Taxonomy" id="357276"/>
    <lineage>
        <taxon>Bacteria</taxon>
        <taxon>Pseudomonadati</taxon>
        <taxon>Bacteroidota</taxon>
        <taxon>Bacteroidia</taxon>
        <taxon>Bacteroidales</taxon>
        <taxon>Bacteroidaceae</taxon>
        <taxon>Phocaeicola</taxon>
    </lineage>
</organism>
<dbReference type="EMBL" id="VOIF01000005">
    <property type="protein sequence ID" value="TWV75017.1"/>
    <property type="molecule type" value="Genomic_DNA"/>
</dbReference>
<dbReference type="Proteomes" id="UP000315833">
    <property type="component" value="Unassembled WGS sequence"/>
</dbReference>
<gene>
    <name evidence="1" type="ORF">FSA04_05655</name>
</gene>
<protein>
    <submittedName>
        <fullName evidence="1">Uncharacterized protein</fullName>
    </submittedName>
</protein>
<evidence type="ECO:0000313" key="1">
    <source>
        <dbReference type="EMBL" id="TWV75017.1"/>
    </source>
</evidence>
<name>A0A5C6LE84_9BACT</name>
<accession>A0A5C6LE84</accession>
<dbReference type="AlphaFoldDB" id="A0A5C6LE84"/>
<proteinExistence type="predicted"/>
<evidence type="ECO:0000313" key="2">
    <source>
        <dbReference type="Proteomes" id="UP000315833"/>
    </source>
</evidence>